<evidence type="ECO:0000313" key="2">
    <source>
        <dbReference type="EMBL" id="KAG5590101.1"/>
    </source>
</evidence>
<protein>
    <submittedName>
        <fullName evidence="2">Uncharacterized protein</fullName>
    </submittedName>
</protein>
<proteinExistence type="predicted"/>
<evidence type="ECO:0000313" key="3">
    <source>
        <dbReference type="Proteomes" id="UP000824120"/>
    </source>
</evidence>
<dbReference type="EMBL" id="JACXVP010000008">
    <property type="protein sequence ID" value="KAG5590101.1"/>
    <property type="molecule type" value="Genomic_DNA"/>
</dbReference>
<dbReference type="AlphaFoldDB" id="A0A9J5XQM1"/>
<organism evidence="2 3">
    <name type="scientific">Solanum commersonii</name>
    <name type="common">Commerson's wild potato</name>
    <name type="synonym">Commerson's nightshade</name>
    <dbReference type="NCBI Taxonomy" id="4109"/>
    <lineage>
        <taxon>Eukaryota</taxon>
        <taxon>Viridiplantae</taxon>
        <taxon>Streptophyta</taxon>
        <taxon>Embryophyta</taxon>
        <taxon>Tracheophyta</taxon>
        <taxon>Spermatophyta</taxon>
        <taxon>Magnoliopsida</taxon>
        <taxon>eudicotyledons</taxon>
        <taxon>Gunneridae</taxon>
        <taxon>Pentapetalae</taxon>
        <taxon>asterids</taxon>
        <taxon>lamiids</taxon>
        <taxon>Solanales</taxon>
        <taxon>Solanaceae</taxon>
        <taxon>Solanoideae</taxon>
        <taxon>Solaneae</taxon>
        <taxon>Solanum</taxon>
    </lineage>
</organism>
<keyword evidence="3" id="KW-1185">Reference proteome</keyword>
<evidence type="ECO:0000256" key="1">
    <source>
        <dbReference type="SAM" id="MobiDB-lite"/>
    </source>
</evidence>
<gene>
    <name evidence="2" type="ORF">H5410_040615</name>
</gene>
<accession>A0A9J5XQM1</accession>
<name>A0A9J5XQM1_SOLCO</name>
<reference evidence="2 3" key="1">
    <citation type="submission" date="2020-09" db="EMBL/GenBank/DDBJ databases">
        <title>De no assembly of potato wild relative species, Solanum commersonii.</title>
        <authorList>
            <person name="Cho K."/>
        </authorList>
    </citation>
    <scope>NUCLEOTIDE SEQUENCE [LARGE SCALE GENOMIC DNA]</scope>
    <source>
        <strain evidence="2">LZ3.2</strain>
        <tissue evidence="2">Leaf</tissue>
    </source>
</reference>
<comment type="caution">
    <text evidence="2">The sequence shown here is derived from an EMBL/GenBank/DDBJ whole genome shotgun (WGS) entry which is preliminary data.</text>
</comment>
<sequence length="81" mass="9127">MSRHKGDDFMFRPDFRSKDIDVICMQPFLPKWGTLSTFQNSKGMTTYVCCSLYNYRSLKTGGGRGSSGSNFKGAQKSKFPP</sequence>
<dbReference type="Proteomes" id="UP000824120">
    <property type="component" value="Chromosome 8"/>
</dbReference>
<feature type="region of interest" description="Disordered" evidence="1">
    <location>
        <begin position="59"/>
        <end position="81"/>
    </location>
</feature>